<feature type="signal peptide" evidence="1">
    <location>
        <begin position="1"/>
        <end position="19"/>
    </location>
</feature>
<evidence type="ECO:0008006" key="4">
    <source>
        <dbReference type="Google" id="ProtNLM"/>
    </source>
</evidence>
<organism evidence="2 3">
    <name type="scientific">Sphingobacterium suaedae</name>
    <dbReference type="NCBI Taxonomy" id="1686402"/>
    <lineage>
        <taxon>Bacteria</taxon>
        <taxon>Pseudomonadati</taxon>
        <taxon>Bacteroidota</taxon>
        <taxon>Sphingobacteriia</taxon>
        <taxon>Sphingobacteriales</taxon>
        <taxon>Sphingobacteriaceae</taxon>
        <taxon>Sphingobacterium</taxon>
    </lineage>
</organism>
<evidence type="ECO:0000313" key="3">
    <source>
        <dbReference type="Proteomes" id="UP001597545"/>
    </source>
</evidence>
<protein>
    <recommendedName>
        <fullName evidence="4">TerB family tellurite resistance protein</fullName>
    </recommendedName>
</protein>
<evidence type="ECO:0000256" key="1">
    <source>
        <dbReference type="SAM" id="SignalP"/>
    </source>
</evidence>
<gene>
    <name evidence="2" type="ORF">ACFSR5_16495</name>
</gene>
<name>A0ABW5KLU2_9SPHI</name>
<comment type="caution">
    <text evidence="2">The sequence shown here is derived from an EMBL/GenBank/DDBJ whole genome shotgun (WGS) entry which is preliminary data.</text>
</comment>
<dbReference type="Proteomes" id="UP001597545">
    <property type="component" value="Unassembled WGS sequence"/>
</dbReference>
<feature type="chain" id="PRO_5047148479" description="TerB family tellurite resistance protein" evidence="1">
    <location>
        <begin position="20"/>
        <end position="218"/>
    </location>
</feature>
<keyword evidence="1" id="KW-0732">Signal</keyword>
<sequence>MSRVLFLFSLMLVASMSRSQINVELIHQLVQHSKDEYDRQLTARNRQAITSAMEEVNKGETSKLKSAYRILHSRFTTLNNVLQALGMGMESAPLISEIVDQQTKVFKIAGGHPELVLLASSAERDIAGKALQLGRYLVGLFTVAGDLNQMKPSDRKILYGHVLDELRRIAGASRGLATTMSAAISNTGGKGHYPFTGYIERDRHIVERILRRWEELRR</sequence>
<evidence type="ECO:0000313" key="2">
    <source>
        <dbReference type="EMBL" id="MFD2549249.1"/>
    </source>
</evidence>
<dbReference type="EMBL" id="JBHULR010000015">
    <property type="protein sequence ID" value="MFD2549249.1"/>
    <property type="molecule type" value="Genomic_DNA"/>
</dbReference>
<proteinExistence type="predicted"/>
<accession>A0ABW5KLU2</accession>
<dbReference type="RefSeq" id="WP_380905567.1">
    <property type="nucleotide sequence ID" value="NZ_JBHUEG010000012.1"/>
</dbReference>
<keyword evidence="3" id="KW-1185">Reference proteome</keyword>
<reference evidence="3" key="1">
    <citation type="journal article" date="2019" name="Int. J. Syst. Evol. Microbiol.">
        <title>The Global Catalogue of Microorganisms (GCM) 10K type strain sequencing project: providing services to taxonomists for standard genome sequencing and annotation.</title>
        <authorList>
            <consortium name="The Broad Institute Genomics Platform"/>
            <consortium name="The Broad Institute Genome Sequencing Center for Infectious Disease"/>
            <person name="Wu L."/>
            <person name="Ma J."/>
        </authorList>
    </citation>
    <scope>NUCLEOTIDE SEQUENCE [LARGE SCALE GENOMIC DNA]</scope>
    <source>
        <strain evidence="3">KCTC 42662</strain>
    </source>
</reference>